<sequence>MKRSTLVNILLVVVSVLVTVLVLEVVIEKTLLTRIPVKFHFALPSGLAVLAQSSKAHRLPEHYVALAGDSYAQGKGDWLLQVNPAGNEAFHSAHVLQQLTGYDVISFGRSGASSAKGWVREPVSKYRYLHDTVDSDLQPPAFILAFFYAGNDLSDNFLEVRDSFIPDYGEAALHDEAAWDQFFNKEVRRNQVGPHGSAQVNRGWLITTLFRIVKRELSGKDVEAEVDPADQMAAQGKGGNQVVVGGRSTAIPGGLQSPGLELDRQQTEIAFLAMAKSLARLKQAFPVSQVVVVYVPSVIEAYAPGSDEVSIFNSVPQQGKYLQERHSAAELAARSDQVAARVAAEAQAQGLPFIDTRQDIRAASAQHILHGPKDWLHFNRLGYEAFARSIACAMAAKKLWPAQACPPATPANG</sequence>
<name>A0A1A8XTW5_9PROT</name>
<dbReference type="RefSeq" id="WP_186408008.1">
    <property type="nucleotide sequence ID" value="NZ_FLQX01000129.1"/>
</dbReference>
<dbReference type="Gene3D" id="3.40.50.1110">
    <property type="entry name" value="SGNH hydrolase"/>
    <property type="match status" value="1"/>
</dbReference>
<dbReference type="GO" id="GO:0016788">
    <property type="term" value="F:hydrolase activity, acting on ester bonds"/>
    <property type="evidence" value="ECO:0007669"/>
    <property type="project" value="UniProtKB-ARBA"/>
</dbReference>
<proteinExistence type="predicted"/>
<dbReference type="SUPFAM" id="SSF52266">
    <property type="entry name" value="SGNH hydrolase"/>
    <property type="match status" value="1"/>
</dbReference>
<dbReference type="STRING" id="1860102.ACCAA_510037"/>
<gene>
    <name evidence="2" type="ORF">ACCAA_510037</name>
</gene>
<dbReference type="Proteomes" id="UP000199169">
    <property type="component" value="Unassembled WGS sequence"/>
</dbReference>
<dbReference type="InterPro" id="IPR036514">
    <property type="entry name" value="SGNH_hydro_sf"/>
</dbReference>
<dbReference type="EMBL" id="FLQX01000129">
    <property type="protein sequence ID" value="SBT07992.1"/>
    <property type="molecule type" value="Genomic_DNA"/>
</dbReference>
<keyword evidence="3" id="KW-1185">Reference proteome</keyword>
<dbReference type="AlphaFoldDB" id="A0A1A8XTW5"/>
<keyword evidence="1" id="KW-1133">Transmembrane helix</keyword>
<keyword evidence="1" id="KW-0472">Membrane</keyword>
<evidence type="ECO:0000313" key="3">
    <source>
        <dbReference type="Proteomes" id="UP000199169"/>
    </source>
</evidence>
<keyword evidence="1" id="KW-0812">Transmembrane</keyword>
<evidence type="ECO:0000313" key="2">
    <source>
        <dbReference type="EMBL" id="SBT07992.1"/>
    </source>
</evidence>
<reference evidence="2 3" key="1">
    <citation type="submission" date="2016-06" db="EMBL/GenBank/DDBJ databases">
        <authorList>
            <person name="Kjaerup R.B."/>
            <person name="Dalgaard T.S."/>
            <person name="Juul-Madsen H.R."/>
        </authorList>
    </citation>
    <scope>NUCLEOTIDE SEQUENCE [LARGE SCALE GENOMIC DNA]</scope>
    <source>
        <strain evidence="2">3</strain>
    </source>
</reference>
<feature type="transmembrane region" description="Helical" evidence="1">
    <location>
        <begin position="6"/>
        <end position="27"/>
    </location>
</feature>
<protein>
    <submittedName>
        <fullName evidence="2">Uncharacterized protein</fullName>
    </submittedName>
</protein>
<evidence type="ECO:0000256" key="1">
    <source>
        <dbReference type="SAM" id="Phobius"/>
    </source>
</evidence>
<organism evidence="2 3">
    <name type="scientific">Candidatus Accumulibacter aalborgensis</name>
    <dbReference type="NCBI Taxonomy" id="1860102"/>
    <lineage>
        <taxon>Bacteria</taxon>
        <taxon>Pseudomonadati</taxon>
        <taxon>Pseudomonadota</taxon>
        <taxon>Betaproteobacteria</taxon>
        <taxon>Candidatus Accumulibacter</taxon>
    </lineage>
</organism>
<accession>A0A1A8XTW5</accession>